<feature type="domain" description="Phosphoadenosine phosphosulphate reductase" evidence="14">
    <location>
        <begin position="233"/>
        <end position="308"/>
    </location>
</feature>
<evidence type="ECO:0000256" key="2">
    <source>
        <dbReference type="ARBA" id="ARBA00012393"/>
    </source>
</evidence>
<name>A0AAE0X0E7_9PEZI</name>
<evidence type="ECO:0000313" key="15">
    <source>
        <dbReference type="EMBL" id="KAK3682117.1"/>
    </source>
</evidence>
<comment type="catalytic activity">
    <reaction evidence="12">
        <text>FMN + ATP + H(+) = FAD + diphosphate</text>
        <dbReference type="Rhea" id="RHEA:17237"/>
        <dbReference type="ChEBI" id="CHEBI:15378"/>
        <dbReference type="ChEBI" id="CHEBI:30616"/>
        <dbReference type="ChEBI" id="CHEBI:33019"/>
        <dbReference type="ChEBI" id="CHEBI:57692"/>
        <dbReference type="ChEBI" id="CHEBI:58210"/>
        <dbReference type="EC" id="2.7.7.2"/>
    </reaction>
</comment>
<dbReference type="Pfam" id="PF01507">
    <property type="entry name" value="PAPS_reduct"/>
    <property type="match status" value="1"/>
</dbReference>
<evidence type="ECO:0000256" key="9">
    <source>
        <dbReference type="ARBA" id="ARBA00022840"/>
    </source>
</evidence>
<comment type="caution">
    <text evidence="15">The sequence shown here is derived from an EMBL/GenBank/DDBJ whole genome shotgun (WGS) entry which is preliminary data.</text>
</comment>
<dbReference type="EC" id="2.7.7.2" evidence="2"/>
<feature type="region of interest" description="Disordered" evidence="13">
    <location>
        <begin position="156"/>
        <end position="182"/>
    </location>
</feature>
<proteinExistence type="predicted"/>
<reference evidence="15" key="2">
    <citation type="submission" date="2023-06" db="EMBL/GenBank/DDBJ databases">
        <authorList>
            <consortium name="Lawrence Berkeley National Laboratory"/>
            <person name="Haridas S."/>
            <person name="Hensen N."/>
            <person name="Bonometti L."/>
            <person name="Westerberg I."/>
            <person name="Brannstrom I.O."/>
            <person name="Guillou S."/>
            <person name="Cros-Aarteil S."/>
            <person name="Calhoun S."/>
            <person name="Kuo A."/>
            <person name="Mondo S."/>
            <person name="Pangilinan J."/>
            <person name="Riley R."/>
            <person name="Labutti K."/>
            <person name="Andreopoulos B."/>
            <person name="Lipzen A."/>
            <person name="Chen C."/>
            <person name="Yanf M."/>
            <person name="Daum C."/>
            <person name="Ng V."/>
            <person name="Clum A."/>
            <person name="Steindorff A."/>
            <person name="Ohm R."/>
            <person name="Martin F."/>
            <person name="Silar P."/>
            <person name="Natvig D."/>
            <person name="Lalanne C."/>
            <person name="Gautier V."/>
            <person name="Ament-Velasquez S.L."/>
            <person name="Kruys A."/>
            <person name="Hutchinson M.I."/>
            <person name="Powell A.J."/>
            <person name="Barry K."/>
            <person name="Miller A.N."/>
            <person name="Grigoriev I.V."/>
            <person name="Debuchy R."/>
            <person name="Gladieux P."/>
            <person name="Thoren M.H."/>
            <person name="Johannesson H."/>
        </authorList>
    </citation>
    <scope>NUCLEOTIDE SEQUENCE</scope>
    <source>
        <strain evidence="15">CBS 314.62</strain>
    </source>
</reference>
<dbReference type="GO" id="GO:0005524">
    <property type="term" value="F:ATP binding"/>
    <property type="evidence" value="ECO:0007669"/>
    <property type="project" value="UniProtKB-KW"/>
</dbReference>
<dbReference type="GO" id="GO:0003919">
    <property type="term" value="F:FMN adenylyltransferase activity"/>
    <property type="evidence" value="ECO:0007669"/>
    <property type="project" value="UniProtKB-EC"/>
</dbReference>
<dbReference type="PANTHER" id="PTHR23293:SF9">
    <property type="entry name" value="FAD SYNTHASE"/>
    <property type="match status" value="1"/>
</dbReference>
<evidence type="ECO:0000256" key="6">
    <source>
        <dbReference type="ARBA" id="ARBA00022695"/>
    </source>
</evidence>
<dbReference type="CDD" id="cd23948">
    <property type="entry name" value="FAD_synthase"/>
    <property type="match status" value="1"/>
</dbReference>
<evidence type="ECO:0000256" key="8">
    <source>
        <dbReference type="ARBA" id="ARBA00022827"/>
    </source>
</evidence>
<dbReference type="Gene3D" id="3.40.50.620">
    <property type="entry name" value="HUPs"/>
    <property type="match status" value="1"/>
</dbReference>
<feature type="compositionally biased region" description="Polar residues" evidence="13">
    <location>
        <begin position="1"/>
        <end position="10"/>
    </location>
</feature>
<keyword evidence="7" id="KW-0547">Nucleotide-binding</keyword>
<feature type="region of interest" description="Disordered" evidence="13">
    <location>
        <begin position="1"/>
        <end position="58"/>
    </location>
</feature>
<comment type="pathway">
    <text evidence="1">Cofactor biosynthesis; FAD biosynthesis; FAD from FMN: step 1/1.</text>
</comment>
<feature type="compositionally biased region" description="Low complexity" evidence="13">
    <location>
        <begin position="24"/>
        <end position="58"/>
    </location>
</feature>
<gene>
    <name evidence="15" type="ORF">B0T22DRAFT_432506</name>
</gene>
<evidence type="ECO:0000256" key="7">
    <source>
        <dbReference type="ARBA" id="ARBA00022741"/>
    </source>
</evidence>
<dbReference type="PANTHER" id="PTHR23293">
    <property type="entry name" value="FAD SYNTHETASE-RELATED FMN ADENYLYLTRANSFERASE"/>
    <property type="match status" value="1"/>
</dbReference>
<evidence type="ECO:0000259" key="14">
    <source>
        <dbReference type="Pfam" id="PF01507"/>
    </source>
</evidence>
<dbReference type="Proteomes" id="UP001270362">
    <property type="component" value="Unassembled WGS sequence"/>
</dbReference>
<keyword evidence="5" id="KW-0808">Transferase</keyword>
<keyword evidence="4" id="KW-0288">FMN</keyword>
<dbReference type="InterPro" id="IPR014729">
    <property type="entry name" value="Rossmann-like_a/b/a_fold"/>
</dbReference>
<evidence type="ECO:0000256" key="10">
    <source>
        <dbReference type="ARBA" id="ARBA00031145"/>
    </source>
</evidence>
<keyword evidence="9" id="KW-0067">ATP-binding</keyword>
<organism evidence="15 16">
    <name type="scientific">Podospora appendiculata</name>
    <dbReference type="NCBI Taxonomy" id="314037"/>
    <lineage>
        <taxon>Eukaryota</taxon>
        <taxon>Fungi</taxon>
        <taxon>Dikarya</taxon>
        <taxon>Ascomycota</taxon>
        <taxon>Pezizomycotina</taxon>
        <taxon>Sordariomycetes</taxon>
        <taxon>Sordariomycetidae</taxon>
        <taxon>Sordariales</taxon>
        <taxon>Podosporaceae</taxon>
        <taxon>Podospora</taxon>
    </lineage>
</organism>
<dbReference type="AlphaFoldDB" id="A0AAE0X0E7"/>
<sequence length="339" mass="37286">MLETETMTQDVRSRQDGPRINGGAPKSTSTTTTTTTTEITAPAASAPDAPRDAPPVARCSGHARTLPEICYTLRRKVIAFLDDQTDDKVLRCTQDQARISMGVIEEALGRYEPEELSLAYNGGKDCLVLLILILACLPAPSSPAFASASASSTIPPSTPARDLAAPLSTSLPQAHTRSSTPQPLQAIYIAPPDPFPEVEDFVAITTKEYHLDLARYALPMRPALEAYLGDRIAVKAVFMGTRRTDPHSEFLEHFSPTDKDWPQFVRINPIIDWHYAEIWAFIRSLDIPFCSLYDQGFSSLGGVSNTRPNPALALDADAKTFRPAYQLVRDDEERLGRDR</sequence>
<dbReference type="SUPFAM" id="SSF52402">
    <property type="entry name" value="Adenine nucleotide alpha hydrolases-like"/>
    <property type="match status" value="1"/>
</dbReference>
<evidence type="ECO:0000256" key="12">
    <source>
        <dbReference type="ARBA" id="ARBA00049494"/>
    </source>
</evidence>
<dbReference type="GO" id="GO:0006747">
    <property type="term" value="P:FAD biosynthetic process"/>
    <property type="evidence" value="ECO:0007669"/>
    <property type="project" value="TreeGrafter"/>
</dbReference>
<evidence type="ECO:0000256" key="5">
    <source>
        <dbReference type="ARBA" id="ARBA00022679"/>
    </source>
</evidence>
<dbReference type="EMBL" id="JAULSO010000005">
    <property type="protein sequence ID" value="KAK3682117.1"/>
    <property type="molecule type" value="Genomic_DNA"/>
</dbReference>
<protein>
    <recommendedName>
        <fullName evidence="2">FAD synthase</fullName>
        <ecNumber evidence="2">2.7.7.2</ecNumber>
    </recommendedName>
    <alternativeName>
        <fullName evidence="10">FAD pyrophosphorylase</fullName>
    </alternativeName>
    <alternativeName>
        <fullName evidence="11">FMN adenylyltransferase</fullName>
    </alternativeName>
</protein>
<evidence type="ECO:0000256" key="3">
    <source>
        <dbReference type="ARBA" id="ARBA00022630"/>
    </source>
</evidence>
<evidence type="ECO:0000256" key="1">
    <source>
        <dbReference type="ARBA" id="ARBA00004726"/>
    </source>
</evidence>
<evidence type="ECO:0000256" key="4">
    <source>
        <dbReference type="ARBA" id="ARBA00022643"/>
    </source>
</evidence>
<evidence type="ECO:0000256" key="13">
    <source>
        <dbReference type="SAM" id="MobiDB-lite"/>
    </source>
</evidence>
<dbReference type="InterPro" id="IPR002500">
    <property type="entry name" value="PAPS_reduct_dom"/>
</dbReference>
<keyword evidence="6" id="KW-0548">Nucleotidyltransferase</keyword>
<evidence type="ECO:0000256" key="11">
    <source>
        <dbReference type="ARBA" id="ARBA00031871"/>
    </source>
</evidence>
<keyword evidence="3" id="KW-0285">Flavoprotein</keyword>
<keyword evidence="16" id="KW-1185">Reference proteome</keyword>
<evidence type="ECO:0000313" key="16">
    <source>
        <dbReference type="Proteomes" id="UP001270362"/>
    </source>
</evidence>
<reference evidence="15" key="1">
    <citation type="journal article" date="2023" name="Mol. Phylogenet. Evol.">
        <title>Genome-scale phylogeny and comparative genomics of the fungal order Sordariales.</title>
        <authorList>
            <person name="Hensen N."/>
            <person name="Bonometti L."/>
            <person name="Westerberg I."/>
            <person name="Brannstrom I.O."/>
            <person name="Guillou S."/>
            <person name="Cros-Aarteil S."/>
            <person name="Calhoun S."/>
            <person name="Haridas S."/>
            <person name="Kuo A."/>
            <person name="Mondo S."/>
            <person name="Pangilinan J."/>
            <person name="Riley R."/>
            <person name="LaButti K."/>
            <person name="Andreopoulos B."/>
            <person name="Lipzen A."/>
            <person name="Chen C."/>
            <person name="Yan M."/>
            <person name="Daum C."/>
            <person name="Ng V."/>
            <person name="Clum A."/>
            <person name="Steindorff A."/>
            <person name="Ohm R.A."/>
            <person name="Martin F."/>
            <person name="Silar P."/>
            <person name="Natvig D.O."/>
            <person name="Lalanne C."/>
            <person name="Gautier V."/>
            <person name="Ament-Velasquez S.L."/>
            <person name="Kruys A."/>
            <person name="Hutchinson M.I."/>
            <person name="Powell A.J."/>
            <person name="Barry K."/>
            <person name="Miller A.N."/>
            <person name="Grigoriev I.V."/>
            <person name="Debuchy R."/>
            <person name="Gladieux P."/>
            <person name="Hiltunen Thoren M."/>
            <person name="Johannesson H."/>
        </authorList>
    </citation>
    <scope>NUCLEOTIDE SEQUENCE</scope>
    <source>
        <strain evidence="15">CBS 314.62</strain>
    </source>
</reference>
<accession>A0AAE0X0E7</accession>
<feature type="compositionally biased region" description="Polar residues" evidence="13">
    <location>
        <begin position="167"/>
        <end position="182"/>
    </location>
</feature>
<keyword evidence="8" id="KW-0274">FAD</keyword>